<dbReference type="GO" id="GO:0016874">
    <property type="term" value="F:ligase activity"/>
    <property type="evidence" value="ECO:0007669"/>
    <property type="project" value="UniProtKB-KW"/>
</dbReference>
<evidence type="ECO:0000256" key="4">
    <source>
        <dbReference type="ARBA" id="ARBA00023098"/>
    </source>
</evidence>
<dbReference type="AlphaFoldDB" id="T1ATK4"/>
<evidence type="ECO:0000256" key="1">
    <source>
        <dbReference type="ARBA" id="ARBA00006432"/>
    </source>
</evidence>
<dbReference type="InterPro" id="IPR020845">
    <property type="entry name" value="AMP-binding_CS"/>
</dbReference>
<name>T1ATK4_9ZZZZ</name>
<dbReference type="SUPFAM" id="SSF56801">
    <property type="entry name" value="Acetyl-CoA synthetase-like"/>
    <property type="match status" value="1"/>
</dbReference>
<sequence length="149" mass="16613">VMLNPQSSLKEIEYLLNFSGSTTLILDAHFSHKIGSESRKNLKMLRNIIMFNGVSGLDNVIVYEKCMDVGAQTNRELDKIVRDENDILAINFTSGTTGIPKGVMCTHRGAYLHSIGQVLMLGLNSSSKYLWTLPMFHVNGWGHIWANTA</sequence>
<dbReference type="Gene3D" id="3.40.50.12780">
    <property type="entry name" value="N-terminal domain of ligase-like"/>
    <property type="match status" value="1"/>
</dbReference>
<protein>
    <submittedName>
        <fullName evidence="6">AMP-dependent synthetase and ligase</fullName>
    </submittedName>
</protein>
<reference evidence="6" key="2">
    <citation type="journal article" date="2014" name="ISME J.">
        <title>Microbial stratification in low pH oxic and suboxic macroscopic growths along an acid mine drainage.</title>
        <authorList>
            <person name="Mendez-Garcia C."/>
            <person name="Mesa V."/>
            <person name="Sprenger R.R."/>
            <person name="Richter M."/>
            <person name="Diez M.S."/>
            <person name="Solano J."/>
            <person name="Bargiela R."/>
            <person name="Golyshina O.V."/>
            <person name="Manteca A."/>
            <person name="Ramos J.L."/>
            <person name="Gallego J.R."/>
            <person name="Llorente I."/>
            <person name="Martins Dos Santos V.A."/>
            <person name="Jensen O.N."/>
            <person name="Pelaez A.I."/>
            <person name="Sanchez J."/>
            <person name="Ferrer M."/>
        </authorList>
    </citation>
    <scope>NUCLEOTIDE SEQUENCE</scope>
</reference>
<dbReference type="GO" id="GO:0006631">
    <property type="term" value="P:fatty acid metabolic process"/>
    <property type="evidence" value="ECO:0007669"/>
    <property type="project" value="UniProtKB-KW"/>
</dbReference>
<evidence type="ECO:0000259" key="5">
    <source>
        <dbReference type="Pfam" id="PF00501"/>
    </source>
</evidence>
<reference evidence="6" key="1">
    <citation type="submission" date="2013-08" db="EMBL/GenBank/DDBJ databases">
        <authorList>
            <person name="Mendez C."/>
            <person name="Richter M."/>
            <person name="Ferrer M."/>
            <person name="Sanchez J."/>
        </authorList>
    </citation>
    <scope>NUCLEOTIDE SEQUENCE</scope>
</reference>
<gene>
    <name evidence="6" type="ORF">B1A_10012</name>
</gene>
<evidence type="ECO:0000313" key="6">
    <source>
        <dbReference type="EMBL" id="EQD60727.1"/>
    </source>
</evidence>
<keyword evidence="2 6" id="KW-0436">Ligase</keyword>
<comment type="caution">
    <text evidence="6">The sequence shown here is derived from an EMBL/GenBank/DDBJ whole genome shotgun (WGS) entry which is preliminary data.</text>
</comment>
<dbReference type="PROSITE" id="PS00455">
    <property type="entry name" value="AMP_BINDING"/>
    <property type="match status" value="1"/>
</dbReference>
<dbReference type="PANTHER" id="PTHR43859">
    <property type="entry name" value="ACYL-ACTIVATING ENZYME"/>
    <property type="match status" value="1"/>
</dbReference>
<dbReference type="EMBL" id="AUZX01007129">
    <property type="protein sequence ID" value="EQD60727.1"/>
    <property type="molecule type" value="Genomic_DNA"/>
</dbReference>
<keyword evidence="3" id="KW-0276">Fatty acid metabolism</keyword>
<proteinExistence type="inferred from homology"/>
<comment type="similarity">
    <text evidence="1">Belongs to the ATP-dependent AMP-binding enzyme family.</text>
</comment>
<feature type="non-terminal residue" evidence="6">
    <location>
        <position position="1"/>
    </location>
</feature>
<feature type="non-terminal residue" evidence="6">
    <location>
        <position position="149"/>
    </location>
</feature>
<dbReference type="Pfam" id="PF00501">
    <property type="entry name" value="AMP-binding"/>
    <property type="match status" value="1"/>
</dbReference>
<keyword evidence="4" id="KW-0443">Lipid metabolism</keyword>
<dbReference type="PANTHER" id="PTHR43859:SF4">
    <property type="entry name" value="BUTANOATE--COA LIGASE AAE1-RELATED"/>
    <property type="match status" value="1"/>
</dbReference>
<evidence type="ECO:0000256" key="3">
    <source>
        <dbReference type="ARBA" id="ARBA00022832"/>
    </source>
</evidence>
<accession>T1ATK4</accession>
<feature type="domain" description="AMP-dependent synthetase/ligase" evidence="5">
    <location>
        <begin position="1"/>
        <end position="146"/>
    </location>
</feature>
<dbReference type="InterPro" id="IPR000873">
    <property type="entry name" value="AMP-dep_synth/lig_dom"/>
</dbReference>
<evidence type="ECO:0000256" key="2">
    <source>
        <dbReference type="ARBA" id="ARBA00022598"/>
    </source>
</evidence>
<dbReference type="InterPro" id="IPR042099">
    <property type="entry name" value="ANL_N_sf"/>
</dbReference>
<organism evidence="6">
    <name type="scientific">mine drainage metagenome</name>
    <dbReference type="NCBI Taxonomy" id="410659"/>
    <lineage>
        <taxon>unclassified sequences</taxon>
        <taxon>metagenomes</taxon>
        <taxon>ecological metagenomes</taxon>
    </lineage>
</organism>